<comment type="caution">
    <text evidence="1">The sequence shown here is derived from an EMBL/GenBank/DDBJ whole genome shotgun (WGS) entry which is preliminary data.</text>
</comment>
<organism evidence="1 2">
    <name type="scientific">Amycolatopsis pigmentata</name>
    <dbReference type="NCBI Taxonomy" id="450801"/>
    <lineage>
        <taxon>Bacteria</taxon>
        <taxon>Bacillati</taxon>
        <taxon>Actinomycetota</taxon>
        <taxon>Actinomycetes</taxon>
        <taxon>Pseudonocardiales</taxon>
        <taxon>Pseudonocardiaceae</taxon>
        <taxon>Amycolatopsis</taxon>
    </lineage>
</organism>
<dbReference type="RefSeq" id="WP_378268370.1">
    <property type="nucleotide sequence ID" value="NZ_JBHUKR010000017.1"/>
</dbReference>
<evidence type="ECO:0000313" key="2">
    <source>
        <dbReference type="Proteomes" id="UP001597417"/>
    </source>
</evidence>
<proteinExistence type="predicted"/>
<keyword evidence="2" id="KW-1185">Reference proteome</keyword>
<gene>
    <name evidence="1" type="ORF">ACFSXZ_28850</name>
</gene>
<dbReference type="EMBL" id="JBHUKR010000017">
    <property type="protein sequence ID" value="MFD2420347.1"/>
    <property type="molecule type" value="Genomic_DNA"/>
</dbReference>
<name>A0ABW5G3Q5_9PSEU</name>
<reference evidence="2" key="1">
    <citation type="journal article" date="2019" name="Int. J. Syst. Evol. Microbiol.">
        <title>The Global Catalogue of Microorganisms (GCM) 10K type strain sequencing project: providing services to taxonomists for standard genome sequencing and annotation.</title>
        <authorList>
            <consortium name="The Broad Institute Genomics Platform"/>
            <consortium name="The Broad Institute Genome Sequencing Center for Infectious Disease"/>
            <person name="Wu L."/>
            <person name="Ma J."/>
        </authorList>
    </citation>
    <scope>NUCLEOTIDE SEQUENCE [LARGE SCALE GENOMIC DNA]</scope>
    <source>
        <strain evidence="2">CGMCC 4.7645</strain>
    </source>
</reference>
<accession>A0ABW5G3Q5</accession>
<evidence type="ECO:0000313" key="1">
    <source>
        <dbReference type="EMBL" id="MFD2420347.1"/>
    </source>
</evidence>
<sequence>MPDLTLECLIDGQRYSAEQLERLEYDRHVHVLREMKRLGAEIRHNGNTLSDDDINLLSPEDAREVSIATRRSYDFDGIRGLFKAQLQASDQLWKDANDAPAGAPIRIARADLTITGVPFDKFRQGSDFDALRQTYPALHPDHYFAYVDGGGRLLVMETFGMYGGPTEVHTVPDLDVAAPVERDAGYPVLTAGYARLASDDGTDINAVAFHQFKPLDQGVSVKLCAAFPPNMPQVIVDGHKVHMAIEFWESAKLAAR</sequence>
<dbReference type="Proteomes" id="UP001597417">
    <property type="component" value="Unassembled WGS sequence"/>
</dbReference>
<protein>
    <submittedName>
        <fullName evidence="1">Uncharacterized protein</fullName>
    </submittedName>
</protein>